<accession>A0ABW5R3A9</accession>
<evidence type="ECO:0000313" key="3">
    <source>
        <dbReference type="Proteomes" id="UP001597493"/>
    </source>
</evidence>
<dbReference type="RefSeq" id="WP_379276330.1">
    <property type="nucleotide sequence ID" value="NZ_JBHUGT010000022.1"/>
</dbReference>
<gene>
    <name evidence="2" type="ORF">ACFSW5_18690</name>
</gene>
<keyword evidence="3" id="KW-1185">Reference proteome</keyword>
<feature type="transmembrane region" description="Helical" evidence="1">
    <location>
        <begin position="36"/>
        <end position="55"/>
    </location>
</feature>
<comment type="caution">
    <text evidence="2">The sequence shown here is derived from an EMBL/GenBank/DDBJ whole genome shotgun (WGS) entry which is preliminary data.</text>
</comment>
<keyword evidence="1" id="KW-1133">Transmembrane helix</keyword>
<reference evidence="3" key="1">
    <citation type="journal article" date="2019" name="Int. J. Syst. Evol. Microbiol.">
        <title>The Global Catalogue of Microorganisms (GCM) 10K type strain sequencing project: providing services to taxonomists for standard genome sequencing and annotation.</title>
        <authorList>
            <consortium name="The Broad Institute Genomics Platform"/>
            <consortium name="The Broad Institute Genome Sequencing Center for Infectious Disease"/>
            <person name="Wu L."/>
            <person name="Ma J."/>
        </authorList>
    </citation>
    <scope>NUCLEOTIDE SEQUENCE [LARGE SCALE GENOMIC DNA]</scope>
    <source>
        <strain evidence="3">TISTR 1827</strain>
    </source>
</reference>
<sequence>MTYIDVDLGELLAITLTIAAVWLLEWRGIKDGKTRAVFAFLLITLWVLGMLISLIPDLPGPPQLIKAMIEPFMRTEI</sequence>
<organism evidence="2 3">
    <name type="scientific">Paenibacillus thailandensis</name>
    <dbReference type="NCBI Taxonomy" id="393250"/>
    <lineage>
        <taxon>Bacteria</taxon>
        <taxon>Bacillati</taxon>
        <taxon>Bacillota</taxon>
        <taxon>Bacilli</taxon>
        <taxon>Bacillales</taxon>
        <taxon>Paenibacillaceae</taxon>
        <taxon>Paenibacillus</taxon>
    </lineage>
</organism>
<evidence type="ECO:0000256" key="1">
    <source>
        <dbReference type="SAM" id="Phobius"/>
    </source>
</evidence>
<protein>
    <submittedName>
        <fullName evidence="2">Uncharacterized protein</fullName>
    </submittedName>
</protein>
<proteinExistence type="predicted"/>
<keyword evidence="1" id="KW-0472">Membrane</keyword>
<feature type="transmembrane region" description="Helical" evidence="1">
    <location>
        <begin position="6"/>
        <end position="24"/>
    </location>
</feature>
<keyword evidence="1" id="KW-0812">Transmembrane</keyword>
<name>A0ABW5R3A9_9BACL</name>
<dbReference type="Proteomes" id="UP001597493">
    <property type="component" value="Unassembled WGS sequence"/>
</dbReference>
<evidence type="ECO:0000313" key="2">
    <source>
        <dbReference type="EMBL" id="MFD2662288.1"/>
    </source>
</evidence>
<dbReference type="EMBL" id="JBHUMY010000025">
    <property type="protein sequence ID" value="MFD2662288.1"/>
    <property type="molecule type" value="Genomic_DNA"/>
</dbReference>